<keyword evidence="7" id="KW-0315">Glutamine amidotransferase</keyword>
<dbReference type="CDD" id="cd05008">
    <property type="entry name" value="SIS_GlmS_GlmD_1"/>
    <property type="match status" value="1"/>
</dbReference>
<dbReference type="InterPro" id="IPR005855">
    <property type="entry name" value="GFAT"/>
</dbReference>
<keyword evidence="6" id="KW-0677">Repeat</keyword>
<dbReference type="InterPro" id="IPR029055">
    <property type="entry name" value="Ntn_hydrolases_N"/>
</dbReference>
<evidence type="ECO:0000256" key="2">
    <source>
        <dbReference type="ARBA" id="ARBA00012916"/>
    </source>
</evidence>
<sequence length="609" mass="66835">MCGIVGYIGPKQAMPFLVEGLKKLEYRGYDSAGIAVFDGGRVNVEKSVGRLSVLEKKVEQHPLEGHIGIGHTRWATHGRPSDANSHPHSDCTGKFVVVHNGIIENYLHIKEKLIAKGHKFTSETDTEVVAHLVEEYYEGDFEAAVKKVLAEIEGSYALVFLSQYEPDKIICSKQDNPLVIGLGEGENFIASDIPAIISRTRRTYILSDGEMAVVTRDSAWVMNRQGVPVTKKVFEVNWDAEAAEKGGYEHFMIKEIYEQPKAIRETTSGRLAKDDSGVILDELKWSKDDVAAIKKVAIVACGTAYHAGIVGKYYIEQLVRIPVEVDVASEFRYRAPLVDEHTLTVVISQSGETLDTLAALKEAKKLGARTLAVTNVVGSSIAREADQVIYTWAGPEIAVASTKAYTTQLIGMLMLAVYMATLRGTMSADRVREIIRGLKALPGQAHEILDNVEPIKTFAQQYGFCEDVFFIGRSLDYAVALEGSLKLKEISYIHAEAYAAGELKHGTLALIIEGVPVIALATQHDVYEKMLSNIKEVKARDAVVIGVAMQGDEQIDKYVDHAICIPATDKYLAPILTVIPLQLLAYYAAVTRGADVDKPRNLAKSVTVE</sequence>
<evidence type="ECO:0000313" key="12">
    <source>
        <dbReference type="Proteomes" id="UP001254848"/>
    </source>
</evidence>
<keyword evidence="4 8" id="KW-0032">Aminotransferase</keyword>
<evidence type="ECO:0000259" key="9">
    <source>
        <dbReference type="PROSITE" id="PS51278"/>
    </source>
</evidence>
<dbReference type="PANTHER" id="PTHR10937">
    <property type="entry name" value="GLUCOSAMINE--FRUCTOSE-6-PHOSPHATE AMINOTRANSFERASE, ISOMERIZING"/>
    <property type="match status" value="1"/>
</dbReference>
<organism evidence="11 12">
    <name type="scientific">Anaeroselena agilis</name>
    <dbReference type="NCBI Taxonomy" id="3063788"/>
    <lineage>
        <taxon>Bacteria</taxon>
        <taxon>Bacillati</taxon>
        <taxon>Bacillota</taxon>
        <taxon>Negativicutes</taxon>
        <taxon>Acetonemataceae</taxon>
        <taxon>Anaeroselena</taxon>
    </lineage>
</organism>
<dbReference type="InterPro" id="IPR035466">
    <property type="entry name" value="GlmS/AgaS_SIS"/>
</dbReference>
<dbReference type="PANTHER" id="PTHR10937:SF0">
    <property type="entry name" value="GLUTAMINE--FRUCTOSE-6-PHOSPHATE TRANSAMINASE (ISOMERIZING)"/>
    <property type="match status" value="1"/>
</dbReference>
<evidence type="ECO:0000313" key="11">
    <source>
        <dbReference type="EMBL" id="MDT8902631.1"/>
    </source>
</evidence>
<dbReference type="InterPro" id="IPR047084">
    <property type="entry name" value="GFAT_N"/>
</dbReference>
<dbReference type="SUPFAM" id="SSF56235">
    <property type="entry name" value="N-terminal nucleophile aminohydrolases (Ntn hydrolases)"/>
    <property type="match status" value="1"/>
</dbReference>
<evidence type="ECO:0000259" key="10">
    <source>
        <dbReference type="PROSITE" id="PS51464"/>
    </source>
</evidence>
<comment type="function">
    <text evidence="8">Catalyzes the first step in hexosamine metabolism, converting fructose-6P into glucosamine-6P using glutamine as a nitrogen source.</text>
</comment>
<evidence type="ECO:0000256" key="1">
    <source>
        <dbReference type="ARBA" id="ARBA00001031"/>
    </source>
</evidence>
<dbReference type="PROSITE" id="PS51278">
    <property type="entry name" value="GATASE_TYPE_2"/>
    <property type="match status" value="1"/>
</dbReference>
<dbReference type="InterPro" id="IPR035490">
    <property type="entry name" value="GlmS/FrlB_SIS"/>
</dbReference>
<dbReference type="InterPro" id="IPR017932">
    <property type="entry name" value="GATase_2_dom"/>
</dbReference>
<dbReference type="RefSeq" id="WP_413781108.1">
    <property type="nucleotide sequence ID" value="NZ_JAUOZS010000001.1"/>
</dbReference>
<accession>A0ABU3P3D5</accession>
<dbReference type="CDD" id="cd00714">
    <property type="entry name" value="GFAT"/>
    <property type="match status" value="1"/>
</dbReference>
<evidence type="ECO:0000256" key="7">
    <source>
        <dbReference type="ARBA" id="ARBA00022962"/>
    </source>
</evidence>
<evidence type="ECO:0000256" key="8">
    <source>
        <dbReference type="HAMAP-Rule" id="MF_00164"/>
    </source>
</evidence>
<dbReference type="CDD" id="cd05009">
    <property type="entry name" value="SIS_GlmS_GlmD_2"/>
    <property type="match status" value="1"/>
</dbReference>
<feature type="domain" description="Glutamine amidotransferase type-2" evidence="9">
    <location>
        <begin position="2"/>
        <end position="217"/>
    </location>
</feature>
<comment type="catalytic activity">
    <reaction evidence="1 8">
        <text>D-fructose 6-phosphate + L-glutamine = D-glucosamine 6-phosphate + L-glutamate</text>
        <dbReference type="Rhea" id="RHEA:13237"/>
        <dbReference type="ChEBI" id="CHEBI:29985"/>
        <dbReference type="ChEBI" id="CHEBI:58359"/>
        <dbReference type="ChEBI" id="CHEBI:58725"/>
        <dbReference type="ChEBI" id="CHEBI:61527"/>
        <dbReference type="EC" id="2.6.1.16"/>
    </reaction>
</comment>
<dbReference type="InterPro" id="IPR046348">
    <property type="entry name" value="SIS_dom_sf"/>
</dbReference>
<gene>
    <name evidence="8 11" type="primary">glmS</name>
    <name evidence="11" type="ORF">Q4T40_15385</name>
</gene>
<dbReference type="Gene3D" id="3.40.50.10490">
    <property type="entry name" value="Glucose-6-phosphate isomerase like protein, domain 1"/>
    <property type="match status" value="2"/>
</dbReference>
<name>A0ABU3P3D5_9FIRM</name>
<comment type="subcellular location">
    <subcellularLocation>
        <location evidence="8">Cytoplasm</location>
    </subcellularLocation>
</comment>
<feature type="initiator methionine" description="Removed" evidence="8">
    <location>
        <position position="1"/>
    </location>
</feature>
<feature type="active site" description="Nucleophile; for GATase activity" evidence="8">
    <location>
        <position position="2"/>
    </location>
</feature>
<keyword evidence="5 8" id="KW-0808">Transferase</keyword>
<dbReference type="NCBIfam" id="TIGR01135">
    <property type="entry name" value="glmS"/>
    <property type="match status" value="1"/>
</dbReference>
<protein>
    <recommendedName>
        <fullName evidence="3 8">Glutamine--fructose-6-phosphate aminotransferase [isomerizing]</fullName>
        <ecNumber evidence="2 8">2.6.1.16</ecNumber>
    </recommendedName>
    <alternativeName>
        <fullName evidence="8">D-fructose-6-phosphate amidotransferase</fullName>
    </alternativeName>
    <alternativeName>
        <fullName evidence="8">GFAT</fullName>
    </alternativeName>
    <alternativeName>
        <fullName evidence="8">Glucosamine-6-phosphate synthase</fullName>
    </alternativeName>
    <alternativeName>
        <fullName evidence="8">Hexosephosphate aminotransferase</fullName>
    </alternativeName>
    <alternativeName>
        <fullName evidence="8">L-glutamine--D-fructose-6-phosphate amidotransferase</fullName>
    </alternativeName>
</protein>
<dbReference type="GO" id="GO:0004360">
    <property type="term" value="F:glutamine-fructose-6-phosphate transaminase (isomerizing) activity"/>
    <property type="evidence" value="ECO:0007669"/>
    <property type="project" value="UniProtKB-EC"/>
</dbReference>
<keyword evidence="8" id="KW-0963">Cytoplasm</keyword>
<dbReference type="InterPro" id="IPR001347">
    <property type="entry name" value="SIS_dom"/>
</dbReference>
<dbReference type="Proteomes" id="UP001254848">
    <property type="component" value="Unassembled WGS sequence"/>
</dbReference>
<comment type="caution">
    <text evidence="11">The sequence shown here is derived from an EMBL/GenBank/DDBJ whole genome shotgun (WGS) entry which is preliminary data.</text>
</comment>
<dbReference type="Pfam" id="PF13522">
    <property type="entry name" value="GATase_6"/>
    <property type="match status" value="1"/>
</dbReference>
<comment type="subunit">
    <text evidence="8">Homodimer.</text>
</comment>
<feature type="domain" description="SIS" evidence="10">
    <location>
        <begin position="458"/>
        <end position="599"/>
    </location>
</feature>
<dbReference type="NCBIfam" id="NF001484">
    <property type="entry name" value="PRK00331.1"/>
    <property type="match status" value="1"/>
</dbReference>
<dbReference type="Pfam" id="PF01380">
    <property type="entry name" value="SIS"/>
    <property type="match status" value="2"/>
</dbReference>
<feature type="active site" description="For Fru-6P isomerization activity" evidence="8">
    <location>
        <position position="604"/>
    </location>
</feature>
<evidence type="ECO:0000256" key="3">
    <source>
        <dbReference type="ARBA" id="ARBA00016090"/>
    </source>
</evidence>
<dbReference type="SUPFAM" id="SSF53697">
    <property type="entry name" value="SIS domain"/>
    <property type="match status" value="1"/>
</dbReference>
<proteinExistence type="inferred from homology"/>
<dbReference type="Gene3D" id="3.60.20.10">
    <property type="entry name" value="Glutamine Phosphoribosylpyrophosphate, subunit 1, domain 1"/>
    <property type="match status" value="1"/>
</dbReference>
<evidence type="ECO:0000256" key="5">
    <source>
        <dbReference type="ARBA" id="ARBA00022679"/>
    </source>
</evidence>
<evidence type="ECO:0000256" key="4">
    <source>
        <dbReference type="ARBA" id="ARBA00022576"/>
    </source>
</evidence>
<dbReference type="EMBL" id="JAUOZS010000001">
    <property type="protein sequence ID" value="MDT8902631.1"/>
    <property type="molecule type" value="Genomic_DNA"/>
</dbReference>
<dbReference type="EC" id="2.6.1.16" evidence="2 8"/>
<keyword evidence="12" id="KW-1185">Reference proteome</keyword>
<evidence type="ECO:0000256" key="6">
    <source>
        <dbReference type="ARBA" id="ARBA00022737"/>
    </source>
</evidence>
<dbReference type="HAMAP" id="MF_00164">
    <property type="entry name" value="GlmS"/>
    <property type="match status" value="1"/>
</dbReference>
<feature type="domain" description="SIS" evidence="10">
    <location>
        <begin position="286"/>
        <end position="425"/>
    </location>
</feature>
<reference evidence="11 12" key="1">
    <citation type="submission" date="2023-07" db="EMBL/GenBank/DDBJ databases">
        <title>The novel representative of Negativicutes class, Anaeroselena agilis gen. nov. sp. nov.</title>
        <authorList>
            <person name="Prokofeva M.I."/>
            <person name="Elcheninov A.G."/>
            <person name="Klyukina A."/>
            <person name="Kublanov I.V."/>
            <person name="Frolov E.N."/>
            <person name="Podosokorskaya O.A."/>
        </authorList>
    </citation>
    <scope>NUCLEOTIDE SEQUENCE [LARGE SCALE GENOMIC DNA]</scope>
    <source>
        <strain evidence="11 12">4137-cl</strain>
    </source>
</reference>
<dbReference type="PROSITE" id="PS51464">
    <property type="entry name" value="SIS"/>
    <property type="match status" value="2"/>
</dbReference>